<evidence type="ECO:0000313" key="1">
    <source>
        <dbReference type="EMBL" id="QDV85433.1"/>
    </source>
</evidence>
<accession>A0ABX5XTT9</accession>
<keyword evidence="2" id="KW-1185">Reference proteome</keyword>
<name>A0ABX5XTT9_9BACT</name>
<evidence type="ECO:0000313" key="2">
    <source>
        <dbReference type="Proteomes" id="UP000318081"/>
    </source>
</evidence>
<gene>
    <name evidence="1" type="ORF">TBK1r_44140</name>
</gene>
<organism evidence="1 2">
    <name type="scientific">Stieleria magnilauensis</name>
    <dbReference type="NCBI Taxonomy" id="2527963"/>
    <lineage>
        <taxon>Bacteria</taxon>
        <taxon>Pseudomonadati</taxon>
        <taxon>Planctomycetota</taxon>
        <taxon>Planctomycetia</taxon>
        <taxon>Pirellulales</taxon>
        <taxon>Pirellulaceae</taxon>
        <taxon>Stieleria</taxon>
    </lineage>
</organism>
<protein>
    <submittedName>
        <fullName evidence="1">Uncharacterized protein</fullName>
    </submittedName>
</protein>
<dbReference type="Proteomes" id="UP000318081">
    <property type="component" value="Chromosome"/>
</dbReference>
<proteinExistence type="predicted"/>
<sequence length="68" mass="6886">MKPISGFAFDCLSKVKAGGLCFGAENPVRGVWACSNVSSFNAAGVGSCLLATANTGMTISATGLNTRR</sequence>
<dbReference type="EMBL" id="CP036432">
    <property type="protein sequence ID" value="QDV85433.1"/>
    <property type="molecule type" value="Genomic_DNA"/>
</dbReference>
<reference evidence="1 2" key="1">
    <citation type="submission" date="2019-02" db="EMBL/GenBank/DDBJ databases">
        <title>Deep-cultivation of Planctomycetes and their phenomic and genomic characterization uncovers novel biology.</title>
        <authorList>
            <person name="Wiegand S."/>
            <person name="Jogler M."/>
            <person name="Boedeker C."/>
            <person name="Pinto D."/>
            <person name="Vollmers J."/>
            <person name="Rivas-Marin E."/>
            <person name="Kohn T."/>
            <person name="Peeters S.H."/>
            <person name="Heuer A."/>
            <person name="Rast P."/>
            <person name="Oberbeckmann S."/>
            <person name="Bunk B."/>
            <person name="Jeske O."/>
            <person name="Meyerdierks A."/>
            <person name="Storesund J.E."/>
            <person name="Kallscheuer N."/>
            <person name="Luecker S."/>
            <person name="Lage O.M."/>
            <person name="Pohl T."/>
            <person name="Merkel B.J."/>
            <person name="Hornburger P."/>
            <person name="Mueller R.-W."/>
            <person name="Bruemmer F."/>
            <person name="Labrenz M."/>
            <person name="Spormann A.M."/>
            <person name="Op den Camp H."/>
            <person name="Overmann J."/>
            <person name="Amann R."/>
            <person name="Jetten M.S.M."/>
            <person name="Mascher T."/>
            <person name="Medema M.H."/>
            <person name="Devos D.P."/>
            <person name="Kaster A.-K."/>
            <person name="Ovreas L."/>
            <person name="Rohde M."/>
            <person name="Galperin M.Y."/>
            <person name="Jogler C."/>
        </authorList>
    </citation>
    <scope>NUCLEOTIDE SEQUENCE [LARGE SCALE GENOMIC DNA]</scope>
    <source>
        <strain evidence="1 2">TBK1r</strain>
    </source>
</reference>